<evidence type="ECO:0000256" key="3">
    <source>
        <dbReference type="ARBA" id="ARBA00023172"/>
    </source>
</evidence>
<evidence type="ECO:0000256" key="2">
    <source>
        <dbReference type="ARBA" id="ARBA00023125"/>
    </source>
</evidence>
<dbReference type="InterPro" id="IPR002104">
    <property type="entry name" value="Integrase_catalytic"/>
</dbReference>
<dbReference type="OrthoDB" id="1098628at2"/>
<dbReference type="InterPro" id="IPR010998">
    <property type="entry name" value="Integrase_recombinase_N"/>
</dbReference>
<dbReference type="PROSITE" id="PS51898">
    <property type="entry name" value="TYR_RECOMBINASE"/>
    <property type="match status" value="1"/>
</dbReference>
<dbReference type="AlphaFoldDB" id="A0A1X9YUL5"/>
<dbReference type="Gene3D" id="1.10.150.130">
    <property type="match status" value="1"/>
</dbReference>
<dbReference type="STRING" id="709015.GCA_000472485_02990"/>
<gene>
    <name evidence="5" type="ORF">CA264_14800</name>
</gene>
<dbReference type="CDD" id="cd01185">
    <property type="entry name" value="INTN1_C_like"/>
    <property type="match status" value="1"/>
</dbReference>
<reference evidence="6" key="1">
    <citation type="submission" date="2017-05" db="EMBL/GenBank/DDBJ databases">
        <authorList>
            <person name="Ray J."/>
            <person name="Price M."/>
            <person name="Deutschbauer A."/>
        </authorList>
    </citation>
    <scope>NUCLEOTIDE SEQUENCE [LARGE SCALE GENOMIC DNA]</scope>
    <source>
        <strain evidence="6">DSM 19842</strain>
    </source>
</reference>
<name>A0A1X9YUL5_9BACT</name>
<dbReference type="Gene3D" id="1.10.443.10">
    <property type="entry name" value="Intergrase catalytic core"/>
    <property type="match status" value="1"/>
</dbReference>
<dbReference type="Pfam" id="PF00589">
    <property type="entry name" value="Phage_integrase"/>
    <property type="match status" value="1"/>
</dbReference>
<dbReference type="Proteomes" id="UP000266292">
    <property type="component" value="Chromosome"/>
</dbReference>
<keyword evidence="6" id="KW-1185">Reference proteome</keyword>
<dbReference type="InterPro" id="IPR050090">
    <property type="entry name" value="Tyrosine_recombinase_XerCD"/>
</dbReference>
<feature type="domain" description="Tyr recombinase" evidence="4">
    <location>
        <begin position="180"/>
        <end position="355"/>
    </location>
</feature>
<dbReference type="Pfam" id="PF13102">
    <property type="entry name" value="Phage_int_SAM_5"/>
    <property type="match status" value="1"/>
</dbReference>
<dbReference type="PANTHER" id="PTHR30349">
    <property type="entry name" value="PHAGE INTEGRASE-RELATED"/>
    <property type="match status" value="1"/>
</dbReference>
<dbReference type="GO" id="GO:0006310">
    <property type="term" value="P:DNA recombination"/>
    <property type="evidence" value="ECO:0007669"/>
    <property type="project" value="UniProtKB-KW"/>
</dbReference>
<organism evidence="5 6">
    <name type="scientific">Pontibacter actiniarum</name>
    <dbReference type="NCBI Taxonomy" id="323450"/>
    <lineage>
        <taxon>Bacteria</taxon>
        <taxon>Pseudomonadati</taxon>
        <taxon>Bacteroidota</taxon>
        <taxon>Cytophagia</taxon>
        <taxon>Cytophagales</taxon>
        <taxon>Hymenobacteraceae</taxon>
        <taxon>Pontibacter</taxon>
    </lineage>
</organism>
<dbReference type="InterPro" id="IPR025269">
    <property type="entry name" value="SAM-like_dom"/>
</dbReference>
<dbReference type="Pfam" id="PF17293">
    <property type="entry name" value="Arm-DNA-bind_5"/>
    <property type="match status" value="1"/>
</dbReference>
<proteinExistence type="inferred from homology"/>
<dbReference type="InterPro" id="IPR011010">
    <property type="entry name" value="DNA_brk_join_enz"/>
</dbReference>
<dbReference type="GO" id="GO:0003677">
    <property type="term" value="F:DNA binding"/>
    <property type="evidence" value="ECO:0007669"/>
    <property type="project" value="UniProtKB-KW"/>
</dbReference>
<protein>
    <recommendedName>
        <fullName evidence="4">Tyr recombinase domain-containing protein</fullName>
    </recommendedName>
</protein>
<keyword evidence="2" id="KW-0238">DNA-binding</keyword>
<dbReference type="EMBL" id="CP021235">
    <property type="protein sequence ID" value="ARS36585.1"/>
    <property type="molecule type" value="Genomic_DNA"/>
</dbReference>
<sequence length="362" mass="42033">MAKVNIVEKKLTGGKVSLLLDYYQHGQRKKETLKLYVYPSDKRSKNPILKNAFEETYAKALYLKHKKEMQLAHGEHDLPTKTDKTASFIHYFEQLAESRNQNWQSVRRHLYDYTKGKLTFGNVTEEWLHRFQEYLRTKIKDVTVCSYMGIITTCLNQAVREKVILANPATNIRKVRGKEIPPKYLTREQIEVLEQNTQNIPQWFTDPFLFSCYTGLRLSDVESLTWAEIVPTAGKHGQFTLIKEQTKTGETVVIPLSKQAMSILQRQNLETKDTRAHDLVFKLKSRTQTKRYIHRWRTQSGIYFTYHSSRHTFGTMLQTAGVDINTTSKLMGHKSISMTLRYAKVVDSRKEAAISQLNSFLG</sequence>
<accession>A0A1X9YUL5</accession>
<comment type="similarity">
    <text evidence="1">Belongs to the 'phage' integrase family.</text>
</comment>
<dbReference type="PANTHER" id="PTHR30349:SF64">
    <property type="entry name" value="PROPHAGE INTEGRASE INTD-RELATED"/>
    <property type="match status" value="1"/>
</dbReference>
<dbReference type="InterPro" id="IPR013762">
    <property type="entry name" value="Integrase-like_cat_sf"/>
</dbReference>
<dbReference type="RefSeq" id="WP_025608173.1">
    <property type="nucleotide sequence ID" value="NZ_CP021235.1"/>
</dbReference>
<dbReference type="SUPFAM" id="SSF56349">
    <property type="entry name" value="DNA breaking-rejoining enzymes"/>
    <property type="match status" value="1"/>
</dbReference>
<evidence type="ECO:0000313" key="6">
    <source>
        <dbReference type="Proteomes" id="UP000266292"/>
    </source>
</evidence>
<evidence type="ECO:0000256" key="1">
    <source>
        <dbReference type="ARBA" id="ARBA00008857"/>
    </source>
</evidence>
<dbReference type="KEGG" id="pact:CA264_14800"/>
<dbReference type="GO" id="GO:0015074">
    <property type="term" value="P:DNA integration"/>
    <property type="evidence" value="ECO:0007669"/>
    <property type="project" value="InterPro"/>
</dbReference>
<evidence type="ECO:0000313" key="5">
    <source>
        <dbReference type="EMBL" id="ARS36585.1"/>
    </source>
</evidence>
<dbReference type="InterPro" id="IPR035386">
    <property type="entry name" value="Arm-DNA-bind_5"/>
</dbReference>
<keyword evidence="3" id="KW-0233">DNA recombination</keyword>
<evidence type="ECO:0000259" key="4">
    <source>
        <dbReference type="PROSITE" id="PS51898"/>
    </source>
</evidence>